<dbReference type="Pfam" id="PF12740">
    <property type="entry name" value="PETase"/>
    <property type="match status" value="1"/>
</dbReference>
<evidence type="ECO:0000313" key="5">
    <source>
        <dbReference type="EMBL" id="MBD5778054.1"/>
    </source>
</evidence>
<proteinExistence type="predicted"/>
<accession>A0A927F540</accession>
<feature type="signal peptide" evidence="2">
    <location>
        <begin position="1"/>
        <end position="22"/>
    </location>
</feature>
<feature type="domain" description="PET hydrolase/cutinase-like" evidence="4">
    <location>
        <begin position="518"/>
        <end position="602"/>
    </location>
</feature>
<dbReference type="PANTHER" id="PTHR43283">
    <property type="entry name" value="BETA-LACTAMASE-RELATED"/>
    <property type="match status" value="1"/>
</dbReference>
<sequence>MRTMIRSYPSARSVITASAVFAATVASAFADSPQEFNHDPDLAALGVSAAEIEQTDALLQSFVDDQKLNSVVGFVAKDGDVLYKKAFGWKDVENKVPAEEDDYYVLMSQTKAVTTVAFMTLVEQGLVSIHDPVSKFFPEIPDEVVTEVHEDGTYETRPVETPMTFVHLMTHTSGLGAGKVRDIRRAERKGDDAPAGFGGRMPDKTPSGQHSGGGNPEAKYLEEEMLALAKYPLGFDPGSKWNYHVSSNMLGYLVERISGKSLQEYVKETILEPLDMDDTDWYYEPEALDRFVKAYRSVDGKLEPGTNMYSEGTISEQQTYAEGAIGLNGPIEDYAKFCQMLLNKGIFNGNRILKPETVELMTMIDRLPENSGAEEGFQFGLGFEIHEEKKPAPAVSDSAFAWGGMLGTAYTIDPENDMVTLFYTNMFGLEPLYPKFIAQAYELAGLSESGETVAEVVLEEGGRGPHPAIVTEDASLPGMTIYRPKDLSPFGDSEKLPILLWGNGACVNTTQEHKLFLNEIASHGYLVLGIGLLDRLDLRDDLANQKTQSSQLLEALDWILEQNESEGSVFYGKVDPELVASMGMSCGGLQAIEISGDPRIRTTVVCNSGVLKDPSPMRGMPALKKDALESFHGPVLYLMGGPSDIAYNNAMDDFARVQHVPIVMTNLDVGHGGTYAQPHGGEYSPVALAWLDWQLKGEKDASKMFLGKESQLARDPDWSVEVKNFD</sequence>
<reference evidence="5" key="1">
    <citation type="submission" date="2020-09" db="EMBL/GenBank/DDBJ databases">
        <title>Pelagicoccus enzymogenes sp. nov. with an EPS production, isolated from marine sediment.</title>
        <authorList>
            <person name="Feng X."/>
        </authorList>
    </citation>
    <scope>NUCLEOTIDE SEQUENCE</scope>
    <source>
        <strain evidence="5">NFK12</strain>
    </source>
</reference>
<keyword evidence="5" id="KW-0378">Hydrolase</keyword>
<keyword evidence="6" id="KW-1185">Reference proteome</keyword>
<gene>
    <name evidence="5" type="ORF">IEN85_00910</name>
</gene>
<name>A0A927F540_9BACT</name>
<dbReference type="AlphaFoldDB" id="A0A927F540"/>
<keyword evidence="2" id="KW-0732">Signal</keyword>
<dbReference type="InterPro" id="IPR029058">
    <property type="entry name" value="AB_hydrolase_fold"/>
</dbReference>
<protein>
    <submittedName>
        <fullName evidence="5">Serine hydrolase</fullName>
    </submittedName>
</protein>
<dbReference type="Gene3D" id="3.40.710.10">
    <property type="entry name" value="DD-peptidase/beta-lactamase superfamily"/>
    <property type="match status" value="1"/>
</dbReference>
<dbReference type="InterPro" id="IPR050789">
    <property type="entry name" value="Diverse_Enzym_Activities"/>
</dbReference>
<dbReference type="SUPFAM" id="SSF53474">
    <property type="entry name" value="alpha/beta-Hydrolases"/>
    <property type="match status" value="1"/>
</dbReference>
<evidence type="ECO:0000259" key="4">
    <source>
        <dbReference type="Pfam" id="PF12740"/>
    </source>
</evidence>
<evidence type="ECO:0000256" key="2">
    <source>
        <dbReference type="SAM" id="SignalP"/>
    </source>
</evidence>
<dbReference type="Pfam" id="PF00144">
    <property type="entry name" value="Beta-lactamase"/>
    <property type="match status" value="1"/>
</dbReference>
<dbReference type="PANTHER" id="PTHR43283:SF3">
    <property type="entry name" value="BETA-LACTAMASE FAMILY PROTEIN (AFU_ORTHOLOGUE AFUA_5G07500)"/>
    <property type="match status" value="1"/>
</dbReference>
<evidence type="ECO:0000256" key="1">
    <source>
        <dbReference type="SAM" id="MobiDB-lite"/>
    </source>
</evidence>
<evidence type="ECO:0000259" key="3">
    <source>
        <dbReference type="Pfam" id="PF00144"/>
    </source>
</evidence>
<dbReference type="InterPro" id="IPR012338">
    <property type="entry name" value="Beta-lactam/transpept-like"/>
</dbReference>
<dbReference type="Gene3D" id="3.40.50.1820">
    <property type="entry name" value="alpha/beta hydrolase"/>
    <property type="match status" value="1"/>
</dbReference>
<organism evidence="5 6">
    <name type="scientific">Pelagicoccus enzymogenes</name>
    <dbReference type="NCBI Taxonomy" id="2773457"/>
    <lineage>
        <taxon>Bacteria</taxon>
        <taxon>Pseudomonadati</taxon>
        <taxon>Verrucomicrobiota</taxon>
        <taxon>Opitutia</taxon>
        <taxon>Puniceicoccales</taxon>
        <taxon>Pelagicoccaceae</taxon>
        <taxon>Pelagicoccus</taxon>
    </lineage>
</organism>
<dbReference type="InterPro" id="IPR041127">
    <property type="entry name" value="PET_hydrolase/cutinase-like"/>
</dbReference>
<feature type="chain" id="PRO_5037703659" evidence="2">
    <location>
        <begin position="23"/>
        <end position="726"/>
    </location>
</feature>
<dbReference type="SUPFAM" id="SSF56601">
    <property type="entry name" value="beta-lactamase/transpeptidase-like"/>
    <property type="match status" value="1"/>
</dbReference>
<dbReference type="InterPro" id="IPR001466">
    <property type="entry name" value="Beta-lactam-related"/>
</dbReference>
<evidence type="ECO:0000313" key="6">
    <source>
        <dbReference type="Proteomes" id="UP000622317"/>
    </source>
</evidence>
<dbReference type="Proteomes" id="UP000622317">
    <property type="component" value="Unassembled WGS sequence"/>
</dbReference>
<feature type="region of interest" description="Disordered" evidence="1">
    <location>
        <begin position="186"/>
        <end position="217"/>
    </location>
</feature>
<feature type="domain" description="Beta-lactamase-related" evidence="3">
    <location>
        <begin position="56"/>
        <end position="429"/>
    </location>
</feature>
<dbReference type="RefSeq" id="WP_191615181.1">
    <property type="nucleotide sequence ID" value="NZ_JACYFG010000002.1"/>
</dbReference>
<dbReference type="EMBL" id="JACYFG010000002">
    <property type="protein sequence ID" value="MBD5778054.1"/>
    <property type="molecule type" value="Genomic_DNA"/>
</dbReference>
<dbReference type="GO" id="GO:0016787">
    <property type="term" value="F:hydrolase activity"/>
    <property type="evidence" value="ECO:0007669"/>
    <property type="project" value="UniProtKB-KW"/>
</dbReference>
<comment type="caution">
    <text evidence="5">The sequence shown here is derived from an EMBL/GenBank/DDBJ whole genome shotgun (WGS) entry which is preliminary data.</text>
</comment>